<keyword evidence="2" id="KW-1185">Reference proteome</keyword>
<name>A0A8J6FBU6_ELECQ</name>
<dbReference type="Proteomes" id="UP000770717">
    <property type="component" value="Unassembled WGS sequence"/>
</dbReference>
<evidence type="ECO:0000313" key="1">
    <source>
        <dbReference type="EMBL" id="KAG9485217.1"/>
    </source>
</evidence>
<sequence length="79" mass="9023">MPLYCYIHMQNSHQHRSSVLHSVAYICRTASNIGALSCKLLYCYIHMQKSLQHLSSVLHTFILLYTCAEKPPKSQLCPA</sequence>
<evidence type="ECO:0000313" key="2">
    <source>
        <dbReference type="Proteomes" id="UP000770717"/>
    </source>
</evidence>
<accession>A0A8J6FBU6</accession>
<gene>
    <name evidence="1" type="ORF">GDO78_008352</name>
</gene>
<proteinExistence type="predicted"/>
<protein>
    <submittedName>
        <fullName evidence="1">Uncharacterized protein</fullName>
    </submittedName>
</protein>
<comment type="caution">
    <text evidence="1">The sequence shown here is derived from an EMBL/GenBank/DDBJ whole genome shotgun (WGS) entry which is preliminary data.</text>
</comment>
<organism evidence="1 2">
    <name type="scientific">Eleutherodactylus coqui</name>
    <name type="common">Puerto Rican coqui</name>
    <dbReference type="NCBI Taxonomy" id="57060"/>
    <lineage>
        <taxon>Eukaryota</taxon>
        <taxon>Metazoa</taxon>
        <taxon>Chordata</taxon>
        <taxon>Craniata</taxon>
        <taxon>Vertebrata</taxon>
        <taxon>Euteleostomi</taxon>
        <taxon>Amphibia</taxon>
        <taxon>Batrachia</taxon>
        <taxon>Anura</taxon>
        <taxon>Neobatrachia</taxon>
        <taxon>Hyloidea</taxon>
        <taxon>Eleutherodactylidae</taxon>
        <taxon>Eleutherodactylinae</taxon>
        <taxon>Eleutherodactylus</taxon>
        <taxon>Eleutherodactylus</taxon>
    </lineage>
</organism>
<reference evidence="1" key="1">
    <citation type="thesis" date="2020" institute="ProQuest LLC" country="789 East Eisenhower Parkway, Ann Arbor, MI, USA">
        <title>Comparative Genomics and Chromosome Evolution.</title>
        <authorList>
            <person name="Mudd A.B."/>
        </authorList>
    </citation>
    <scope>NUCLEOTIDE SEQUENCE</scope>
    <source>
        <strain evidence="1">HN-11 Male</strain>
        <tissue evidence="1">Kidney and liver</tissue>
    </source>
</reference>
<dbReference type="AlphaFoldDB" id="A0A8J6FBU6"/>
<dbReference type="EMBL" id="WNTK01000004">
    <property type="protein sequence ID" value="KAG9485217.1"/>
    <property type="molecule type" value="Genomic_DNA"/>
</dbReference>